<dbReference type="PANTHER" id="PTHR43026:SF1">
    <property type="entry name" value="2-HYDROXYACID DEHYDROGENASE HOMOLOG 1-RELATED"/>
    <property type="match status" value="1"/>
</dbReference>
<dbReference type="InterPro" id="IPR029752">
    <property type="entry name" value="D-isomer_DH_CS1"/>
</dbReference>
<evidence type="ECO:0000256" key="1">
    <source>
        <dbReference type="ARBA" id="ARBA00005854"/>
    </source>
</evidence>
<dbReference type="PROSITE" id="PS00065">
    <property type="entry name" value="D_2_HYDROXYACID_DH_1"/>
    <property type="match status" value="1"/>
</dbReference>
<dbReference type="RefSeq" id="WP_042737647.1">
    <property type="nucleotide sequence ID" value="NZ_BKAX01000006.1"/>
</dbReference>
<keyword evidence="11" id="KW-1185">Reference proteome</keyword>
<evidence type="ECO:0000256" key="6">
    <source>
        <dbReference type="ARBA" id="ARBA00049040"/>
    </source>
</evidence>
<dbReference type="InterPro" id="IPR036291">
    <property type="entry name" value="NAD(P)-bd_dom_sf"/>
</dbReference>
<comment type="caution">
    <text evidence="10">The sequence shown here is derived from an EMBL/GenBank/DDBJ whole genome shotgun (WGS) entry which is preliminary data.</text>
</comment>
<dbReference type="Proteomes" id="UP000321057">
    <property type="component" value="Unassembled WGS sequence"/>
</dbReference>
<dbReference type="EMBL" id="BKAX01000006">
    <property type="protein sequence ID" value="GEQ06458.1"/>
    <property type="molecule type" value="Genomic_DNA"/>
</dbReference>
<organism evidence="10 11">
    <name type="scientific">Staphylococcus gallinarum</name>
    <dbReference type="NCBI Taxonomy" id="1293"/>
    <lineage>
        <taxon>Bacteria</taxon>
        <taxon>Bacillati</taxon>
        <taxon>Bacillota</taxon>
        <taxon>Bacilli</taxon>
        <taxon>Bacillales</taxon>
        <taxon>Staphylococcaceae</taxon>
        <taxon>Staphylococcus</taxon>
    </lineage>
</organism>
<reference evidence="10 11" key="1">
    <citation type="submission" date="2019-07" db="EMBL/GenBank/DDBJ databases">
        <title>Whole genome shotgun sequence of Staphylococcus gallinarum NBRC 109767.</title>
        <authorList>
            <person name="Hosoyama A."/>
            <person name="Uohara A."/>
            <person name="Ohji S."/>
            <person name="Ichikawa N."/>
        </authorList>
    </citation>
    <scope>NUCLEOTIDE SEQUENCE [LARGE SCALE GENOMIC DNA]</scope>
    <source>
        <strain evidence="10 11">NBRC 109767</strain>
    </source>
</reference>
<name>A0ABQ0Y4Z5_STAGA</name>
<dbReference type="Pfam" id="PF00389">
    <property type="entry name" value="2-Hacid_dh"/>
    <property type="match status" value="1"/>
</dbReference>
<dbReference type="InterPro" id="IPR006139">
    <property type="entry name" value="D-isomer_2_OHA_DH_cat_dom"/>
</dbReference>
<sequence>MFKIICFGVRPHEVEIFHQFNTYDFELTLVESLLTADNITLVDGHHAVLLRANCHATMTNLKYMKAQGIEYVFTRTVGTSHIDLEAAASLGIKVANVPSYSPNAIAELSLTLALNLLRNIPFTTNRTQQFDFRVDSKMFSKEVRNCTVGIIGTGKIGYTEAQLFKGLGAKVIGYDLYPNDLCTDTLDYVSLDELLSQSDIVSIHVPHIPGENDGMIDRAFLTKMKNDAILINTARGELQNNHDIVTALEHNVIAGFATDVLPHEQDVFFKQFDAWGPLPDTDIQSLINMYPRVLITPHIGSNTDEAVANMVETSFKNFNEILTTGTSSNLLKTPN</sequence>
<evidence type="ECO:0000259" key="9">
    <source>
        <dbReference type="Pfam" id="PF02826"/>
    </source>
</evidence>
<dbReference type="InterPro" id="IPR058205">
    <property type="entry name" value="D-LDH-like"/>
</dbReference>
<evidence type="ECO:0000256" key="3">
    <source>
        <dbReference type="ARBA" id="ARBA00014095"/>
    </source>
</evidence>
<dbReference type="PANTHER" id="PTHR43026">
    <property type="entry name" value="2-HYDROXYACID DEHYDROGENASE HOMOLOG 1-RELATED"/>
    <property type="match status" value="1"/>
</dbReference>
<dbReference type="SUPFAM" id="SSF51735">
    <property type="entry name" value="NAD(P)-binding Rossmann-fold domains"/>
    <property type="match status" value="1"/>
</dbReference>
<dbReference type="Gene3D" id="3.40.50.720">
    <property type="entry name" value="NAD(P)-binding Rossmann-like Domain"/>
    <property type="match status" value="2"/>
</dbReference>
<dbReference type="EC" id="1.1.1.28" evidence="2"/>
<evidence type="ECO:0000259" key="8">
    <source>
        <dbReference type="Pfam" id="PF00389"/>
    </source>
</evidence>
<comment type="similarity">
    <text evidence="1 7">Belongs to the D-isomer specific 2-hydroxyacid dehydrogenase family.</text>
</comment>
<protein>
    <recommendedName>
        <fullName evidence="3">D-lactate dehydrogenase</fullName>
        <ecNumber evidence="2">1.1.1.28</ecNumber>
    </recommendedName>
    <alternativeName>
        <fullName evidence="5">D-specific 2-hydroxyacid dehydrogenase</fullName>
    </alternativeName>
</protein>
<dbReference type="InterPro" id="IPR006140">
    <property type="entry name" value="D-isomer_DH_NAD-bd"/>
</dbReference>
<dbReference type="SUPFAM" id="SSF52283">
    <property type="entry name" value="Formate/glycerate dehydrogenase catalytic domain-like"/>
    <property type="match status" value="1"/>
</dbReference>
<evidence type="ECO:0000313" key="11">
    <source>
        <dbReference type="Proteomes" id="UP000321057"/>
    </source>
</evidence>
<dbReference type="Pfam" id="PF02826">
    <property type="entry name" value="2-Hacid_dh_C"/>
    <property type="match status" value="1"/>
</dbReference>
<keyword evidence="4" id="KW-0520">NAD</keyword>
<feature type="domain" description="D-isomer specific 2-hydroxyacid dehydrogenase NAD-binding" evidence="9">
    <location>
        <begin position="111"/>
        <end position="300"/>
    </location>
</feature>
<accession>A0ABQ0Y4Z5</accession>
<evidence type="ECO:0000256" key="7">
    <source>
        <dbReference type="RuleBase" id="RU003719"/>
    </source>
</evidence>
<feature type="domain" description="D-isomer specific 2-hydroxyacid dehydrogenase catalytic" evidence="8">
    <location>
        <begin position="8"/>
        <end position="330"/>
    </location>
</feature>
<evidence type="ECO:0000256" key="2">
    <source>
        <dbReference type="ARBA" id="ARBA00012969"/>
    </source>
</evidence>
<evidence type="ECO:0000256" key="4">
    <source>
        <dbReference type="ARBA" id="ARBA00023027"/>
    </source>
</evidence>
<comment type="catalytic activity">
    <reaction evidence="6">
        <text>(R)-lactate + NAD(+) = pyruvate + NADH + H(+)</text>
        <dbReference type="Rhea" id="RHEA:16369"/>
        <dbReference type="ChEBI" id="CHEBI:15361"/>
        <dbReference type="ChEBI" id="CHEBI:15378"/>
        <dbReference type="ChEBI" id="CHEBI:16004"/>
        <dbReference type="ChEBI" id="CHEBI:57540"/>
        <dbReference type="ChEBI" id="CHEBI:57945"/>
        <dbReference type="EC" id="1.1.1.28"/>
    </reaction>
</comment>
<gene>
    <name evidence="10" type="primary">ldhA</name>
    <name evidence="10" type="ORF">SGA02_22860</name>
</gene>
<proteinExistence type="inferred from homology"/>
<evidence type="ECO:0000313" key="10">
    <source>
        <dbReference type="EMBL" id="GEQ06458.1"/>
    </source>
</evidence>
<evidence type="ECO:0000256" key="5">
    <source>
        <dbReference type="ARBA" id="ARBA00030947"/>
    </source>
</evidence>
<keyword evidence="7" id="KW-0560">Oxidoreductase</keyword>